<keyword evidence="1" id="KW-1185">Reference proteome</keyword>
<sequence>MARHTLLCKLAKDNRLIHMTCGASYVRRGRSKHFCGVSYHHGPILSQQVQQKKRSLKRSFIGFARKRL</sequence>
<protein>
    <submittedName>
        <fullName evidence="2">Ovule protein</fullName>
    </submittedName>
</protein>
<dbReference type="AlphaFoldDB" id="A0A0M3HSY7"/>
<evidence type="ECO:0000313" key="1">
    <source>
        <dbReference type="Proteomes" id="UP000036681"/>
    </source>
</evidence>
<dbReference type="Proteomes" id="UP000036681">
    <property type="component" value="Unplaced"/>
</dbReference>
<organism evidence="1 2">
    <name type="scientific">Ascaris lumbricoides</name>
    <name type="common">Giant roundworm</name>
    <dbReference type="NCBI Taxonomy" id="6252"/>
    <lineage>
        <taxon>Eukaryota</taxon>
        <taxon>Metazoa</taxon>
        <taxon>Ecdysozoa</taxon>
        <taxon>Nematoda</taxon>
        <taxon>Chromadorea</taxon>
        <taxon>Rhabditida</taxon>
        <taxon>Spirurina</taxon>
        <taxon>Ascaridomorpha</taxon>
        <taxon>Ascaridoidea</taxon>
        <taxon>Ascarididae</taxon>
        <taxon>Ascaris</taxon>
    </lineage>
</organism>
<reference evidence="2" key="1">
    <citation type="submission" date="2017-02" db="UniProtKB">
        <authorList>
            <consortium name="WormBaseParasite"/>
        </authorList>
    </citation>
    <scope>IDENTIFICATION</scope>
</reference>
<dbReference type="WBParaSite" id="ALUE_0000567601-mRNA-1">
    <property type="protein sequence ID" value="ALUE_0000567601-mRNA-1"/>
    <property type="gene ID" value="ALUE_0000567601"/>
</dbReference>
<name>A0A0M3HSY7_ASCLU</name>
<evidence type="ECO:0000313" key="2">
    <source>
        <dbReference type="WBParaSite" id="ALUE_0000567601-mRNA-1"/>
    </source>
</evidence>
<accession>A0A0M3HSY7</accession>
<proteinExistence type="predicted"/>